<dbReference type="InterPro" id="IPR051329">
    <property type="entry name" value="NIR_SIR_4Fe-4S"/>
</dbReference>
<evidence type="ECO:0000256" key="1">
    <source>
        <dbReference type="ARBA" id="ARBA00022485"/>
    </source>
</evidence>
<dbReference type="PROSITE" id="PS00365">
    <property type="entry name" value="NIR_SIR"/>
    <property type="match status" value="1"/>
</dbReference>
<keyword evidence="10" id="KW-1185">Reference proteome</keyword>
<keyword evidence="3" id="KW-0479">Metal-binding</keyword>
<keyword evidence="1" id="KW-0004">4Fe-4S</keyword>
<dbReference type="RefSeq" id="WP_371384917.1">
    <property type="nucleotide sequence ID" value="NZ_JBGLYH010000002.1"/>
</dbReference>
<gene>
    <name evidence="9" type="ORF">AB6M95_01275</name>
</gene>
<dbReference type="SUPFAM" id="SSF56014">
    <property type="entry name" value="Nitrite and sulphite reductase 4Fe-4S domain-like"/>
    <property type="match status" value="1"/>
</dbReference>
<dbReference type="InterPro" id="IPR005117">
    <property type="entry name" value="NiRdtase/SiRdtase_haem-b_fer"/>
</dbReference>
<keyword evidence="5" id="KW-0408">Iron</keyword>
<dbReference type="Pfam" id="PF03460">
    <property type="entry name" value="NIR_SIR_ferr"/>
    <property type="match status" value="1"/>
</dbReference>
<keyword evidence="4" id="KW-0560">Oxidoreductase</keyword>
<sequence length="218" mass="23148">MGNTASQALSVMPVERKDGTYALRLCLHQGLLDRDMLQRVQEVMDAFQLNDLRATTGQRLNLEGVPADRLDAVIEMLGTRVAKCPPSISVCSGGAQCKLGQQETRAMANRLLVVLQCHAPYPFKVKSGISGCAEGCGLSFIRDLGLVGGAQGWMVLYGGSARHRAAPGLALAKGLGADEALELVARGLEFYKEHGGKKERLGIMVSRLGSDAVLAALA</sequence>
<dbReference type="Gene3D" id="3.30.413.10">
    <property type="entry name" value="Sulfite Reductase Hemoprotein, domain 1"/>
    <property type="match status" value="1"/>
</dbReference>
<evidence type="ECO:0000256" key="2">
    <source>
        <dbReference type="ARBA" id="ARBA00022617"/>
    </source>
</evidence>
<organism evidence="9 10">
    <name type="scientific">Pseudodesulfovibrio karagichevae</name>
    <dbReference type="NCBI Taxonomy" id="3239305"/>
    <lineage>
        <taxon>Bacteria</taxon>
        <taxon>Pseudomonadati</taxon>
        <taxon>Thermodesulfobacteriota</taxon>
        <taxon>Desulfovibrionia</taxon>
        <taxon>Desulfovibrionales</taxon>
        <taxon>Desulfovibrionaceae</taxon>
    </lineage>
</organism>
<evidence type="ECO:0000313" key="10">
    <source>
        <dbReference type="Proteomes" id="UP001568698"/>
    </source>
</evidence>
<reference evidence="9 10" key="1">
    <citation type="submission" date="2024-08" db="EMBL/GenBank/DDBJ databases">
        <title>Sulfate-reducing bacteria isolated from formation water of the oil field in Kazakhstan and description of Pseudodesulfovibrio sp.</title>
        <authorList>
            <person name="Bidzhieva S.K."/>
            <person name="Tourova T.P."/>
            <person name="Grouzdev D.S."/>
            <person name="Beletsky A.V."/>
            <person name="Sokolova D.S."/>
            <person name="Samigullina S.R."/>
            <person name="Poltaraus A.B."/>
            <person name="Avtukh A.N."/>
            <person name="Tereshina V.M."/>
            <person name="Zhaparov N.S."/>
            <person name="Mardanov A.V."/>
            <person name="Nazina T.N."/>
        </authorList>
    </citation>
    <scope>NUCLEOTIDE SEQUENCE [LARGE SCALE GENOMIC DNA]</scope>
    <source>
        <strain evidence="9 10">9FUS</strain>
    </source>
</reference>
<evidence type="ECO:0000256" key="3">
    <source>
        <dbReference type="ARBA" id="ARBA00022723"/>
    </source>
</evidence>
<evidence type="ECO:0000259" key="7">
    <source>
        <dbReference type="Pfam" id="PF01077"/>
    </source>
</evidence>
<feature type="domain" description="Nitrite/sulphite reductase 4Fe-4S" evidence="7">
    <location>
        <begin position="119"/>
        <end position="215"/>
    </location>
</feature>
<dbReference type="Pfam" id="PF01077">
    <property type="entry name" value="NIR_SIR"/>
    <property type="match status" value="1"/>
</dbReference>
<dbReference type="EMBL" id="JBGLYH010000002">
    <property type="protein sequence ID" value="MEZ7195366.1"/>
    <property type="molecule type" value="Genomic_DNA"/>
</dbReference>
<dbReference type="Proteomes" id="UP001568698">
    <property type="component" value="Unassembled WGS sequence"/>
</dbReference>
<keyword evidence="6" id="KW-0411">Iron-sulfur</keyword>
<dbReference type="SUPFAM" id="SSF55124">
    <property type="entry name" value="Nitrite/Sulfite reductase N-terminal domain-like"/>
    <property type="match status" value="1"/>
</dbReference>
<dbReference type="InterPro" id="IPR006066">
    <property type="entry name" value="NO2/SO3_Rdtase_FeS/sirohaem_BS"/>
</dbReference>
<proteinExistence type="predicted"/>
<dbReference type="PANTHER" id="PTHR32439:SF9">
    <property type="entry name" value="BLR3264 PROTEIN"/>
    <property type="match status" value="1"/>
</dbReference>
<dbReference type="PANTHER" id="PTHR32439">
    <property type="entry name" value="FERREDOXIN--NITRITE REDUCTASE, CHLOROPLASTIC"/>
    <property type="match status" value="1"/>
</dbReference>
<dbReference type="InterPro" id="IPR006067">
    <property type="entry name" value="NO2/SO3_Rdtase_4Fe4S_dom"/>
</dbReference>
<evidence type="ECO:0000256" key="6">
    <source>
        <dbReference type="ARBA" id="ARBA00023014"/>
    </source>
</evidence>
<evidence type="ECO:0000256" key="4">
    <source>
        <dbReference type="ARBA" id="ARBA00023002"/>
    </source>
</evidence>
<dbReference type="Gene3D" id="3.90.480.10">
    <property type="entry name" value="Sulfite Reductase Hemoprotein,Domain 2"/>
    <property type="match status" value="1"/>
</dbReference>
<evidence type="ECO:0000256" key="5">
    <source>
        <dbReference type="ARBA" id="ARBA00023004"/>
    </source>
</evidence>
<keyword evidence="2" id="KW-0349">Heme</keyword>
<protein>
    <submittedName>
        <fullName evidence="9">Nitrite reductase</fullName>
    </submittedName>
</protein>
<feature type="domain" description="Nitrite/Sulfite reductase ferredoxin-like" evidence="8">
    <location>
        <begin position="16"/>
        <end position="77"/>
    </location>
</feature>
<dbReference type="InterPro" id="IPR036136">
    <property type="entry name" value="Nit/Sulf_reduc_fer-like_dom_sf"/>
</dbReference>
<dbReference type="InterPro" id="IPR045854">
    <property type="entry name" value="NO2/SO3_Rdtase_4Fe4S_sf"/>
</dbReference>
<comment type="caution">
    <text evidence="9">The sequence shown here is derived from an EMBL/GenBank/DDBJ whole genome shotgun (WGS) entry which is preliminary data.</text>
</comment>
<name>A0ABV4JXG0_9BACT</name>
<evidence type="ECO:0000259" key="8">
    <source>
        <dbReference type="Pfam" id="PF03460"/>
    </source>
</evidence>
<accession>A0ABV4JXG0</accession>
<evidence type="ECO:0000313" key="9">
    <source>
        <dbReference type="EMBL" id="MEZ7195366.1"/>
    </source>
</evidence>